<proteinExistence type="predicted"/>
<dbReference type="RefSeq" id="WP_132335127.1">
    <property type="nucleotide sequence ID" value="NZ_SMJZ01000096.1"/>
</dbReference>
<name>A0A4R4NBX6_9ACTN</name>
<accession>A0A4R4NBX6</accession>
<dbReference type="AlphaFoldDB" id="A0A4R4NBX6"/>
<dbReference type="Proteomes" id="UP000295157">
    <property type="component" value="Unassembled WGS sequence"/>
</dbReference>
<keyword evidence="3" id="KW-1185">Reference proteome</keyword>
<feature type="region of interest" description="Disordered" evidence="1">
    <location>
        <begin position="26"/>
        <end position="55"/>
    </location>
</feature>
<sequence length="80" mass="8663">MGGSPTHVFAHVAILMRRRAAEECIGELRRSPSTARARERSGPHGGRPSFGSRPQVTDFRERLLQSGALLGQHPDAVMSG</sequence>
<dbReference type="EMBL" id="SMJZ01000096">
    <property type="protein sequence ID" value="TDC04112.1"/>
    <property type="molecule type" value="Genomic_DNA"/>
</dbReference>
<evidence type="ECO:0000256" key="1">
    <source>
        <dbReference type="SAM" id="MobiDB-lite"/>
    </source>
</evidence>
<reference evidence="2 3" key="1">
    <citation type="submission" date="2019-02" db="EMBL/GenBank/DDBJ databases">
        <title>Draft genome sequences of novel Actinobacteria.</title>
        <authorList>
            <person name="Sahin N."/>
            <person name="Ay H."/>
            <person name="Saygin H."/>
        </authorList>
    </citation>
    <scope>NUCLEOTIDE SEQUENCE [LARGE SCALE GENOMIC DNA]</scope>
    <source>
        <strain evidence="2 3">KC201</strain>
    </source>
</reference>
<organism evidence="2 3">
    <name type="scientific">Nonomuraea longispora</name>
    <dbReference type="NCBI Taxonomy" id="1848320"/>
    <lineage>
        <taxon>Bacteria</taxon>
        <taxon>Bacillati</taxon>
        <taxon>Actinomycetota</taxon>
        <taxon>Actinomycetes</taxon>
        <taxon>Streptosporangiales</taxon>
        <taxon>Streptosporangiaceae</taxon>
        <taxon>Nonomuraea</taxon>
    </lineage>
</organism>
<protein>
    <submittedName>
        <fullName evidence="2">Uncharacterized protein</fullName>
    </submittedName>
</protein>
<gene>
    <name evidence="2" type="ORF">E1267_23925</name>
</gene>
<evidence type="ECO:0000313" key="2">
    <source>
        <dbReference type="EMBL" id="TDC04112.1"/>
    </source>
</evidence>
<evidence type="ECO:0000313" key="3">
    <source>
        <dbReference type="Proteomes" id="UP000295157"/>
    </source>
</evidence>
<feature type="compositionally biased region" description="Basic and acidic residues" evidence="1">
    <location>
        <begin position="26"/>
        <end position="42"/>
    </location>
</feature>
<comment type="caution">
    <text evidence="2">The sequence shown here is derived from an EMBL/GenBank/DDBJ whole genome shotgun (WGS) entry which is preliminary data.</text>
</comment>